<keyword evidence="5 14" id="KW-0812">Transmembrane</keyword>
<keyword evidence="7" id="KW-0630">Potassium</keyword>
<evidence type="ECO:0000256" key="8">
    <source>
        <dbReference type="ARBA" id="ARBA00022989"/>
    </source>
</evidence>
<keyword evidence="16" id="KW-1185">Reference proteome</keyword>
<dbReference type="GO" id="GO:0016020">
    <property type="term" value="C:membrane"/>
    <property type="evidence" value="ECO:0007669"/>
    <property type="project" value="UniProtKB-SubCell"/>
</dbReference>
<keyword evidence="6" id="KW-0631">Potassium channel</keyword>
<feature type="transmembrane region" description="Helical" evidence="14">
    <location>
        <begin position="28"/>
        <end position="46"/>
    </location>
</feature>
<evidence type="ECO:0000256" key="11">
    <source>
        <dbReference type="ARBA" id="ARBA00023303"/>
    </source>
</evidence>
<keyword evidence="10 14" id="KW-0472">Membrane</keyword>
<feature type="transmembrane region" description="Helical" evidence="14">
    <location>
        <begin position="66"/>
        <end position="85"/>
    </location>
</feature>
<feature type="transmembrane region" description="Helical" evidence="14">
    <location>
        <begin position="124"/>
        <end position="149"/>
    </location>
</feature>
<evidence type="ECO:0000256" key="3">
    <source>
        <dbReference type="ARBA" id="ARBA00022448"/>
    </source>
</evidence>
<keyword evidence="4" id="KW-0633">Potassium transport</keyword>
<feature type="compositionally biased region" description="Basic and acidic residues" evidence="13">
    <location>
        <begin position="1"/>
        <end position="10"/>
    </location>
</feature>
<dbReference type="PANTHER" id="PTHR31462:SF5">
    <property type="entry name" value="ENDOSOMAL_LYSOSOMAL PROTON CHANNEL TMEM175"/>
    <property type="match status" value="1"/>
</dbReference>
<evidence type="ECO:0000256" key="9">
    <source>
        <dbReference type="ARBA" id="ARBA00023065"/>
    </source>
</evidence>
<evidence type="ECO:0000256" key="5">
    <source>
        <dbReference type="ARBA" id="ARBA00022692"/>
    </source>
</evidence>
<dbReference type="Pfam" id="PF06736">
    <property type="entry name" value="TMEM175"/>
    <property type="match status" value="1"/>
</dbReference>
<feature type="region of interest" description="Disordered" evidence="13">
    <location>
        <begin position="1"/>
        <end position="20"/>
    </location>
</feature>
<evidence type="ECO:0000256" key="4">
    <source>
        <dbReference type="ARBA" id="ARBA00022538"/>
    </source>
</evidence>
<comment type="catalytic activity">
    <reaction evidence="12">
        <text>K(+)(in) = K(+)(out)</text>
        <dbReference type="Rhea" id="RHEA:29463"/>
        <dbReference type="ChEBI" id="CHEBI:29103"/>
    </reaction>
</comment>
<keyword evidence="11" id="KW-0407">Ion channel</keyword>
<evidence type="ECO:0000256" key="10">
    <source>
        <dbReference type="ARBA" id="ARBA00023136"/>
    </source>
</evidence>
<proteinExistence type="inferred from homology"/>
<reference evidence="15 16" key="1">
    <citation type="submission" date="2023-10" db="EMBL/GenBank/DDBJ databases">
        <title>The complete genome sequence of Methanoculleus palmolei DSM 4273.</title>
        <authorList>
            <person name="Lai S.-J."/>
            <person name="You Y.-T."/>
            <person name="Chen S.-C."/>
        </authorList>
    </citation>
    <scope>NUCLEOTIDE SEQUENCE [LARGE SCALE GENOMIC DNA]</scope>
    <source>
        <strain evidence="15 16">DSM 4273</strain>
    </source>
</reference>
<evidence type="ECO:0000313" key="15">
    <source>
        <dbReference type="EMBL" id="WOX56013.1"/>
    </source>
</evidence>
<dbReference type="Proteomes" id="UP001626603">
    <property type="component" value="Chromosome"/>
</dbReference>
<dbReference type="PANTHER" id="PTHR31462">
    <property type="entry name" value="ENDOSOMAL/LYSOSOMAL POTASSIUM CHANNEL TMEM175"/>
    <property type="match status" value="1"/>
</dbReference>
<organism evidence="15 16">
    <name type="scientific">Methanoculleus palmolei</name>
    <dbReference type="NCBI Taxonomy" id="72612"/>
    <lineage>
        <taxon>Archaea</taxon>
        <taxon>Methanobacteriati</taxon>
        <taxon>Methanobacteriota</taxon>
        <taxon>Stenosarchaea group</taxon>
        <taxon>Methanomicrobia</taxon>
        <taxon>Methanomicrobiales</taxon>
        <taxon>Methanomicrobiaceae</taxon>
        <taxon>Methanoculleus</taxon>
    </lineage>
</organism>
<keyword evidence="8 14" id="KW-1133">Transmembrane helix</keyword>
<keyword evidence="9" id="KW-0406">Ion transport</keyword>
<feature type="transmembrane region" description="Helical" evidence="14">
    <location>
        <begin position="97"/>
        <end position="118"/>
    </location>
</feature>
<evidence type="ECO:0000256" key="1">
    <source>
        <dbReference type="ARBA" id="ARBA00004141"/>
    </source>
</evidence>
<dbReference type="InterPro" id="IPR010617">
    <property type="entry name" value="TMEM175-like"/>
</dbReference>
<evidence type="ECO:0000256" key="7">
    <source>
        <dbReference type="ARBA" id="ARBA00022958"/>
    </source>
</evidence>
<comment type="similarity">
    <text evidence="2">Belongs to the TMEM175 family.</text>
</comment>
<comment type="subcellular location">
    <subcellularLocation>
        <location evidence="1">Membrane</location>
        <topology evidence="1">Multi-pass membrane protein</topology>
    </subcellularLocation>
</comment>
<name>A0ABD8A913_9EURY</name>
<dbReference type="EMBL" id="CP137641">
    <property type="protein sequence ID" value="WOX56013.1"/>
    <property type="molecule type" value="Genomic_DNA"/>
</dbReference>
<evidence type="ECO:0000313" key="16">
    <source>
        <dbReference type="Proteomes" id="UP001626603"/>
    </source>
</evidence>
<evidence type="ECO:0000256" key="12">
    <source>
        <dbReference type="ARBA" id="ARBA00034430"/>
    </source>
</evidence>
<sequence length="208" mass="22840">MGRRDSKGREAGAPSGFPKNRTESLTDGIFAFAMTLLVLSLDVPAGAHDPSNAAVVAMLAGLVPNFYHYLLAFFILASFWVAHHAQLDRLRYIDRPFLWINIATLMFVTLVPFTVSLIGDYPDATFAAIVFEVNLLVLGLLFAAQWRYATGSSRLVHPGTDVRRGNLRAMVVPVISAIAILLAIAGMTWSTAIYVLIPLVTRLLPRDR</sequence>
<dbReference type="GO" id="GO:0005267">
    <property type="term" value="F:potassium channel activity"/>
    <property type="evidence" value="ECO:0007669"/>
    <property type="project" value="UniProtKB-KW"/>
</dbReference>
<accession>A0ABD8A913</accession>
<dbReference type="AlphaFoldDB" id="A0ABD8A913"/>
<evidence type="ECO:0000256" key="14">
    <source>
        <dbReference type="SAM" id="Phobius"/>
    </source>
</evidence>
<protein>
    <submittedName>
        <fullName evidence="15">TMEM175 family protein</fullName>
    </submittedName>
</protein>
<gene>
    <name evidence="15" type="ORF">R6Y95_01430</name>
</gene>
<evidence type="ECO:0000256" key="2">
    <source>
        <dbReference type="ARBA" id="ARBA00006920"/>
    </source>
</evidence>
<keyword evidence="3" id="KW-0813">Transport</keyword>
<feature type="transmembrane region" description="Helical" evidence="14">
    <location>
        <begin position="170"/>
        <end position="197"/>
    </location>
</feature>
<evidence type="ECO:0000256" key="13">
    <source>
        <dbReference type="SAM" id="MobiDB-lite"/>
    </source>
</evidence>
<evidence type="ECO:0000256" key="6">
    <source>
        <dbReference type="ARBA" id="ARBA00022826"/>
    </source>
</evidence>